<evidence type="ECO:0000313" key="2">
    <source>
        <dbReference type="Proteomes" id="UP001302676"/>
    </source>
</evidence>
<dbReference type="EMBL" id="MU853639">
    <property type="protein sequence ID" value="KAK4140122.1"/>
    <property type="molecule type" value="Genomic_DNA"/>
</dbReference>
<accession>A0AAN6ZIX1</accession>
<proteinExistence type="predicted"/>
<dbReference type="RefSeq" id="XP_062633493.1">
    <property type="nucleotide sequence ID" value="XM_062782061.1"/>
</dbReference>
<reference evidence="1" key="2">
    <citation type="submission" date="2023-05" db="EMBL/GenBank/DDBJ databases">
        <authorList>
            <consortium name="Lawrence Berkeley National Laboratory"/>
            <person name="Steindorff A."/>
            <person name="Hensen N."/>
            <person name="Bonometti L."/>
            <person name="Westerberg I."/>
            <person name="Brannstrom I.O."/>
            <person name="Guillou S."/>
            <person name="Cros-Aarteil S."/>
            <person name="Calhoun S."/>
            <person name="Haridas S."/>
            <person name="Kuo A."/>
            <person name="Mondo S."/>
            <person name="Pangilinan J."/>
            <person name="Riley R."/>
            <person name="Labutti K."/>
            <person name="Andreopoulos B."/>
            <person name="Lipzen A."/>
            <person name="Chen C."/>
            <person name="Yanf M."/>
            <person name="Daum C."/>
            <person name="Ng V."/>
            <person name="Clum A."/>
            <person name="Ohm R."/>
            <person name="Martin F."/>
            <person name="Silar P."/>
            <person name="Natvig D."/>
            <person name="Lalanne C."/>
            <person name="Gautier V."/>
            <person name="Ament-Velasquez S.L."/>
            <person name="Kruys A."/>
            <person name="Hutchinson M.I."/>
            <person name="Powell A.J."/>
            <person name="Barry K."/>
            <person name="Miller A.N."/>
            <person name="Grigoriev I.V."/>
            <person name="Debuchy R."/>
            <person name="Gladieux P."/>
            <person name="Thoren M.H."/>
            <person name="Johannesson H."/>
        </authorList>
    </citation>
    <scope>NUCLEOTIDE SEQUENCE</scope>
    <source>
        <strain evidence="1">CBS 141.50</strain>
    </source>
</reference>
<reference evidence="1" key="1">
    <citation type="journal article" date="2023" name="Mol. Phylogenet. Evol.">
        <title>Genome-scale phylogeny and comparative genomics of the fungal order Sordariales.</title>
        <authorList>
            <person name="Hensen N."/>
            <person name="Bonometti L."/>
            <person name="Westerberg I."/>
            <person name="Brannstrom I.O."/>
            <person name="Guillou S."/>
            <person name="Cros-Aarteil S."/>
            <person name="Calhoun S."/>
            <person name="Haridas S."/>
            <person name="Kuo A."/>
            <person name="Mondo S."/>
            <person name="Pangilinan J."/>
            <person name="Riley R."/>
            <person name="LaButti K."/>
            <person name="Andreopoulos B."/>
            <person name="Lipzen A."/>
            <person name="Chen C."/>
            <person name="Yan M."/>
            <person name="Daum C."/>
            <person name="Ng V."/>
            <person name="Clum A."/>
            <person name="Steindorff A."/>
            <person name="Ohm R.A."/>
            <person name="Martin F."/>
            <person name="Silar P."/>
            <person name="Natvig D.O."/>
            <person name="Lalanne C."/>
            <person name="Gautier V."/>
            <person name="Ament-Velasquez S.L."/>
            <person name="Kruys A."/>
            <person name="Hutchinson M.I."/>
            <person name="Powell A.J."/>
            <person name="Barry K."/>
            <person name="Miller A.N."/>
            <person name="Grigoriev I.V."/>
            <person name="Debuchy R."/>
            <person name="Gladieux P."/>
            <person name="Hiltunen Thoren M."/>
            <person name="Johannesson H."/>
        </authorList>
    </citation>
    <scope>NUCLEOTIDE SEQUENCE</scope>
    <source>
        <strain evidence="1">CBS 141.50</strain>
    </source>
</reference>
<dbReference type="GeneID" id="87818674"/>
<evidence type="ECO:0000313" key="1">
    <source>
        <dbReference type="EMBL" id="KAK4140122.1"/>
    </source>
</evidence>
<dbReference type="Proteomes" id="UP001302676">
    <property type="component" value="Unassembled WGS sequence"/>
</dbReference>
<comment type="caution">
    <text evidence="1">The sequence shown here is derived from an EMBL/GenBank/DDBJ whole genome shotgun (WGS) entry which is preliminary data.</text>
</comment>
<name>A0AAN6ZIX1_9PEZI</name>
<sequence length="71" mass="7426">MRFARHPKILTESDRRRYVAGTYVDSDDARTICKSFHIPAAVVDQLETEAAAAAAAAATAPAVTSGGGHAL</sequence>
<organism evidence="1 2">
    <name type="scientific">Dichotomopilus funicola</name>
    <dbReference type="NCBI Taxonomy" id="1934379"/>
    <lineage>
        <taxon>Eukaryota</taxon>
        <taxon>Fungi</taxon>
        <taxon>Dikarya</taxon>
        <taxon>Ascomycota</taxon>
        <taxon>Pezizomycotina</taxon>
        <taxon>Sordariomycetes</taxon>
        <taxon>Sordariomycetidae</taxon>
        <taxon>Sordariales</taxon>
        <taxon>Chaetomiaceae</taxon>
        <taxon>Dichotomopilus</taxon>
    </lineage>
</organism>
<gene>
    <name evidence="1" type="ORF">C8A04DRAFT_32329</name>
</gene>
<protein>
    <submittedName>
        <fullName evidence="1">Uncharacterized protein</fullName>
    </submittedName>
</protein>
<dbReference type="AlphaFoldDB" id="A0AAN6ZIX1"/>
<keyword evidence="2" id="KW-1185">Reference proteome</keyword>